<name>A0AAJ0UHT6_HALSE</name>
<dbReference type="SMART" id="SM00382">
    <property type="entry name" value="AAA"/>
    <property type="match status" value="1"/>
</dbReference>
<organism evidence="2 3">
    <name type="scientific">Halochromatium salexigens</name>
    <name type="common">Chromatium salexigens</name>
    <dbReference type="NCBI Taxonomy" id="49447"/>
    <lineage>
        <taxon>Bacteria</taxon>
        <taxon>Pseudomonadati</taxon>
        <taxon>Pseudomonadota</taxon>
        <taxon>Gammaproteobacteria</taxon>
        <taxon>Chromatiales</taxon>
        <taxon>Chromatiaceae</taxon>
        <taxon>Halochromatium</taxon>
    </lineage>
</organism>
<dbReference type="InterPro" id="IPR025662">
    <property type="entry name" value="Sigma_54_int_dom_ATP-bd_1"/>
</dbReference>
<evidence type="ECO:0000259" key="1">
    <source>
        <dbReference type="SMART" id="SM00382"/>
    </source>
</evidence>
<evidence type="ECO:0000313" key="3">
    <source>
        <dbReference type="Proteomes" id="UP001296967"/>
    </source>
</evidence>
<keyword evidence="3" id="KW-1185">Reference proteome</keyword>
<dbReference type="Pfam" id="PF00004">
    <property type="entry name" value="AAA"/>
    <property type="match status" value="1"/>
</dbReference>
<sequence>MTGSIDDRLHHALAAAAGLYHRLVLLVGETGAGKTAVLRRIAVKRAVPLINLNLALSAQLLELTPKQRALRLARILEQTLDDARDQKPLLILDHLELLFDPRLRQDPLRLLQGLSRNRQVLASWNGCYQAGRLDYAAPGHPEYRRYDSVETLVVGMDGCATIDSDR</sequence>
<accession>A0AAJ0UHT6</accession>
<dbReference type="GO" id="GO:0005524">
    <property type="term" value="F:ATP binding"/>
    <property type="evidence" value="ECO:0007669"/>
    <property type="project" value="InterPro"/>
</dbReference>
<dbReference type="GO" id="GO:0016887">
    <property type="term" value="F:ATP hydrolysis activity"/>
    <property type="evidence" value="ECO:0007669"/>
    <property type="project" value="InterPro"/>
</dbReference>
<dbReference type="InterPro" id="IPR003959">
    <property type="entry name" value="ATPase_AAA_core"/>
</dbReference>
<dbReference type="InterPro" id="IPR003593">
    <property type="entry name" value="AAA+_ATPase"/>
</dbReference>
<reference evidence="2" key="2">
    <citation type="journal article" date="2020" name="Microorganisms">
        <title>Osmotic Adaptation and Compatible Solute Biosynthesis of Phototrophic Bacteria as Revealed from Genome Analyses.</title>
        <authorList>
            <person name="Imhoff J.F."/>
            <person name="Rahn T."/>
            <person name="Kunzel S."/>
            <person name="Keller A."/>
            <person name="Neulinger S.C."/>
        </authorList>
    </citation>
    <scope>NUCLEOTIDE SEQUENCE</scope>
    <source>
        <strain evidence="2">DSM 4395</strain>
    </source>
</reference>
<dbReference type="PROSITE" id="PS00675">
    <property type="entry name" value="SIGMA54_INTERACT_1"/>
    <property type="match status" value="1"/>
</dbReference>
<feature type="domain" description="AAA+ ATPase" evidence="1">
    <location>
        <begin position="20"/>
        <end position="155"/>
    </location>
</feature>
<evidence type="ECO:0000313" key="2">
    <source>
        <dbReference type="EMBL" id="MBK5931766.1"/>
    </source>
</evidence>
<dbReference type="InterPro" id="IPR048067">
    <property type="entry name" value="BREX_3_BrxF"/>
</dbReference>
<dbReference type="AlphaFoldDB" id="A0AAJ0UHT6"/>
<dbReference type="SUPFAM" id="SSF52540">
    <property type="entry name" value="P-loop containing nucleoside triphosphate hydrolases"/>
    <property type="match status" value="1"/>
</dbReference>
<dbReference type="Gene3D" id="3.40.50.300">
    <property type="entry name" value="P-loop containing nucleotide triphosphate hydrolases"/>
    <property type="match status" value="1"/>
</dbReference>
<dbReference type="EMBL" id="NHSF01000069">
    <property type="protein sequence ID" value="MBK5931766.1"/>
    <property type="molecule type" value="Genomic_DNA"/>
</dbReference>
<dbReference type="Proteomes" id="UP001296967">
    <property type="component" value="Unassembled WGS sequence"/>
</dbReference>
<reference evidence="2" key="1">
    <citation type="submission" date="2017-05" db="EMBL/GenBank/DDBJ databases">
        <authorList>
            <person name="Imhoff J.F."/>
            <person name="Rahn T."/>
            <person name="Kuenzel S."/>
            <person name="Neulinger S.C."/>
        </authorList>
    </citation>
    <scope>NUCLEOTIDE SEQUENCE</scope>
    <source>
        <strain evidence="2">DSM 4395</strain>
    </source>
</reference>
<gene>
    <name evidence="2" type="ORF">CCR82_14845</name>
</gene>
<comment type="caution">
    <text evidence="2">The sequence shown here is derived from an EMBL/GenBank/DDBJ whole genome shotgun (WGS) entry which is preliminary data.</text>
</comment>
<proteinExistence type="predicted"/>
<protein>
    <submittedName>
        <fullName evidence="2">AAA family ATPase</fullName>
    </submittedName>
</protein>
<dbReference type="NCBIfam" id="NF033453">
    <property type="entry name" value="BREX_3_BrxF"/>
    <property type="match status" value="1"/>
</dbReference>
<dbReference type="InterPro" id="IPR027417">
    <property type="entry name" value="P-loop_NTPase"/>
</dbReference>